<feature type="transmembrane region" description="Helical" evidence="6">
    <location>
        <begin position="341"/>
        <end position="359"/>
    </location>
</feature>
<dbReference type="InterPro" id="IPR050833">
    <property type="entry name" value="Poly_Biosynth_Transport"/>
</dbReference>
<keyword evidence="4 6" id="KW-1133">Transmembrane helix</keyword>
<name>A0A7M1WAI5_VIBPH</name>
<proteinExistence type="predicted"/>
<dbReference type="GO" id="GO:0005886">
    <property type="term" value="C:plasma membrane"/>
    <property type="evidence" value="ECO:0007669"/>
    <property type="project" value="UniProtKB-SubCell"/>
</dbReference>
<feature type="transmembrane region" description="Helical" evidence="6">
    <location>
        <begin position="272"/>
        <end position="290"/>
    </location>
</feature>
<evidence type="ECO:0000256" key="4">
    <source>
        <dbReference type="ARBA" id="ARBA00022989"/>
    </source>
</evidence>
<reference evidence="7" key="1">
    <citation type="submission" date="2020-08" db="EMBL/GenBank/DDBJ databases">
        <title>Genetic structure, function and evolution of capsule biosynthesis loci in Vibrio parahaemolyticus.</title>
        <authorList>
            <person name="Li L."/>
            <person name="Bian S."/>
        </authorList>
    </citation>
    <scope>NUCLEOTIDE SEQUENCE</scope>
    <source>
        <strain evidence="7">VP382</strain>
    </source>
</reference>
<accession>A0A7M1WAI5</accession>
<dbReference type="AlphaFoldDB" id="A0A7M1WAI5"/>
<keyword evidence="3 6" id="KW-0812">Transmembrane</keyword>
<evidence type="ECO:0000313" key="7">
    <source>
        <dbReference type="EMBL" id="QOS24066.1"/>
    </source>
</evidence>
<keyword evidence="5 6" id="KW-0472">Membrane</keyword>
<keyword evidence="2" id="KW-1003">Cell membrane</keyword>
<feature type="transmembrane region" description="Helical" evidence="6">
    <location>
        <begin position="155"/>
        <end position="173"/>
    </location>
</feature>
<evidence type="ECO:0000256" key="6">
    <source>
        <dbReference type="SAM" id="Phobius"/>
    </source>
</evidence>
<dbReference type="PANTHER" id="PTHR30250:SF11">
    <property type="entry name" value="O-ANTIGEN TRANSPORTER-RELATED"/>
    <property type="match status" value="1"/>
</dbReference>
<feature type="transmembrane region" description="Helical" evidence="6">
    <location>
        <begin position="194"/>
        <end position="214"/>
    </location>
</feature>
<sequence length="389" mass="45033">MNKIIYLFGTVVFAFSQWFIVWVISNKGGHEMVGKYSLYLSIISFIAIFFNLGLRNYIPSDINGKFKSNSYLSLKITSLSFFIVLGTLISFVSDNSLLFFSILLIKFCDSISDFLYALFVKNEEAYLFGYSQILKLVMLILMSCLYFYMSYNVEIYLISVFLCLLFIVFIFDINKAHVDFKELKIKTRNEYKNIIYNSLPLAISSFIISLSVFIPRYFLDILFSSEAVARFTYITYYSVFFSMVVTSILQVRLPKISRDASKTTDFSYHKDSVIIGSGYSVFLIVFFYFISNPISSYIYNIEPYSSLTLILMSVYSILTLINAYFNIILVAQSKGGYMMRVYILSMVILVVFCYLGGRVLEENGIYLSICFSSLIQAILMFHYLKRERV</sequence>
<feature type="transmembrane region" description="Helical" evidence="6">
    <location>
        <begin position="98"/>
        <end position="120"/>
    </location>
</feature>
<evidence type="ECO:0000256" key="5">
    <source>
        <dbReference type="ARBA" id="ARBA00023136"/>
    </source>
</evidence>
<evidence type="ECO:0000256" key="1">
    <source>
        <dbReference type="ARBA" id="ARBA00004651"/>
    </source>
</evidence>
<comment type="subcellular location">
    <subcellularLocation>
        <location evidence="1">Cell membrane</location>
        <topology evidence="1">Multi-pass membrane protein</topology>
    </subcellularLocation>
</comment>
<feature type="transmembrane region" description="Helical" evidence="6">
    <location>
        <begin position="365"/>
        <end position="384"/>
    </location>
</feature>
<feature type="transmembrane region" description="Helical" evidence="6">
    <location>
        <begin position="5"/>
        <end position="24"/>
    </location>
</feature>
<feature type="transmembrane region" description="Helical" evidence="6">
    <location>
        <begin position="36"/>
        <end position="58"/>
    </location>
</feature>
<feature type="transmembrane region" description="Helical" evidence="6">
    <location>
        <begin position="127"/>
        <end position="149"/>
    </location>
</feature>
<evidence type="ECO:0000256" key="3">
    <source>
        <dbReference type="ARBA" id="ARBA00022692"/>
    </source>
</evidence>
<evidence type="ECO:0008006" key="8">
    <source>
        <dbReference type="Google" id="ProtNLM"/>
    </source>
</evidence>
<feature type="transmembrane region" description="Helical" evidence="6">
    <location>
        <begin position="234"/>
        <end position="251"/>
    </location>
</feature>
<organism evidence="7">
    <name type="scientific">Vibrio parahaemolyticus</name>
    <dbReference type="NCBI Taxonomy" id="670"/>
    <lineage>
        <taxon>Bacteria</taxon>
        <taxon>Pseudomonadati</taxon>
        <taxon>Pseudomonadota</taxon>
        <taxon>Gammaproteobacteria</taxon>
        <taxon>Vibrionales</taxon>
        <taxon>Vibrionaceae</taxon>
        <taxon>Vibrio</taxon>
    </lineage>
</organism>
<protein>
    <recommendedName>
        <fullName evidence="8">Polysaccharide biosynthesis protein</fullName>
    </recommendedName>
</protein>
<feature type="transmembrane region" description="Helical" evidence="6">
    <location>
        <begin position="70"/>
        <end position="92"/>
    </location>
</feature>
<feature type="transmembrane region" description="Helical" evidence="6">
    <location>
        <begin position="310"/>
        <end position="329"/>
    </location>
</feature>
<dbReference type="EMBL" id="MT898259">
    <property type="protein sequence ID" value="QOS24066.1"/>
    <property type="molecule type" value="Genomic_DNA"/>
</dbReference>
<dbReference type="PANTHER" id="PTHR30250">
    <property type="entry name" value="PST FAMILY PREDICTED COLANIC ACID TRANSPORTER"/>
    <property type="match status" value="1"/>
</dbReference>
<gene>
    <name evidence="7" type="ORF">VP382_00023</name>
</gene>
<evidence type="ECO:0000256" key="2">
    <source>
        <dbReference type="ARBA" id="ARBA00022475"/>
    </source>
</evidence>